<dbReference type="GO" id="GO:0003924">
    <property type="term" value="F:GTPase activity"/>
    <property type="evidence" value="ECO:0007669"/>
    <property type="project" value="TreeGrafter"/>
</dbReference>
<dbReference type="GO" id="GO:0005525">
    <property type="term" value="F:GTP binding"/>
    <property type="evidence" value="ECO:0007669"/>
    <property type="project" value="UniProtKB-KW"/>
</dbReference>
<dbReference type="EMBL" id="BKCJ010004413">
    <property type="protein sequence ID" value="GEU60896.1"/>
    <property type="molecule type" value="Genomic_DNA"/>
</dbReference>
<evidence type="ECO:0000259" key="7">
    <source>
        <dbReference type="PROSITE" id="PS51715"/>
    </source>
</evidence>
<dbReference type="InterPro" id="IPR008803">
    <property type="entry name" value="RHD3/Sey1"/>
</dbReference>
<comment type="caution">
    <text evidence="8">The sequence shown here is derived from an EMBL/GenBank/DDBJ whole genome shotgun (WGS) entry which is preliminary data.</text>
</comment>
<dbReference type="SUPFAM" id="SSF52540">
    <property type="entry name" value="P-loop containing nucleoside triphosphate hydrolases"/>
    <property type="match status" value="1"/>
</dbReference>
<keyword evidence="1" id="KW-0547">Nucleotide-binding</keyword>
<keyword evidence="5" id="KW-0472">Membrane</keyword>
<dbReference type="Pfam" id="PF05879">
    <property type="entry name" value="RHD3_GTPase"/>
    <property type="match status" value="1"/>
</dbReference>
<dbReference type="InterPro" id="IPR030386">
    <property type="entry name" value="G_GB1_RHD3_dom"/>
</dbReference>
<feature type="domain" description="GB1/RHD3-type G" evidence="7">
    <location>
        <begin position="83"/>
        <end position="159"/>
    </location>
</feature>
<evidence type="ECO:0000256" key="2">
    <source>
        <dbReference type="ARBA" id="ARBA00022801"/>
    </source>
</evidence>
<proteinExistence type="inferred from homology"/>
<dbReference type="GO" id="GO:0005783">
    <property type="term" value="C:endoplasmic reticulum"/>
    <property type="evidence" value="ECO:0007669"/>
    <property type="project" value="TreeGrafter"/>
</dbReference>
<dbReference type="PANTHER" id="PTHR45923">
    <property type="entry name" value="PROTEIN SEY1"/>
    <property type="match status" value="1"/>
</dbReference>
<keyword evidence="3" id="KW-0256">Endoplasmic reticulum</keyword>
<accession>A0A6L2LGF6</accession>
<dbReference type="PROSITE" id="PS51715">
    <property type="entry name" value="G_GB1_RHD3"/>
    <property type="match status" value="1"/>
</dbReference>
<evidence type="ECO:0000256" key="1">
    <source>
        <dbReference type="ARBA" id="ARBA00022741"/>
    </source>
</evidence>
<name>A0A6L2LGF6_TANCI</name>
<sequence length="159" mass="18043">MHRVTCFVDWVLEHASGMASLQMGEFASSVSHETDTYSIREPLGVCDEGDETFNGVGLDSFNLTSQTCRMWAFFMPALLFMSSQSSEKSTLLNHLFHTNFMEMDAYRESSRTTKGIWIAICPSIEPSTIVMDLEDTSGREHGEDETTSRNKVLFLRLMY</sequence>
<gene>
    <name evidence="8" type="ORF">Tci_032874</name>
</gene>
<dbReference type="Gene3D" id="3.40.50.300">
    <property type="entry name" value="P-loop containing nucleotide triphosphate hydrolases"/>
    <property type="match status" value="1"/>
</dbReference>
<keyword evidence="4" id="KW-0342">GTP-binding</keyword>
<reference evidence="8" key="1">
    <citation type="journal article" date="2019" name="Sci. Rep.">
        <title>Draft genome of Tanacetum cinerariifolium, the natural source of mosquito coil.</title>
        <authorList>
            <person name="Yamashiro T."/>
            <person name="Shiraishi A."/>
            <person name="Satake H."/>
            <person name="Nakayama K."/>
        </authorList>
    </citation>
    <scope>NUCLEOTIDE SEQUENCE</scope>
</reference>
<evidence type="ECO:0000256" key="6">
    <source>
        <dbReference type="PROSITE-ProRule" id="PRU01052"/>
    </source>
</evidence>
<dbReference type="InterPro" id="IPR027417">
    <property type="entry name" value="P-loop_NTPase"/>
</dbReference>
<protein>
    <submittedName>
        <fullName evidence="8">Protein root hair defective 3-like</fullName>
    </submittedName>
</protein>
<comment type="similarity">
    <text evidence="6">Belongs to the TRAFAC class dynamin-like GTPase superfamily. GB1/RHD3 GTPase family.</text>
</comment>
<dbReference type="PANTHER" id="PTHR45923:SF2">
    <property type="entry name" value="PROTEIN SEY1"/>
    <property type="match status" value="1"/>
</dbReference>
<evidence type="ECO:0000256" key="3">
    <source>
        <dbReference type="ARBA" id="ARBA00022824"/>
    </source>
</evidence>
<organism evidence="8">
    <name type="scientific">Tanacetum cinerariifolium</name>
    <name type="common">Dalmatian daisy</name>
    <name type="synonym">Chrysanthemum cinerariifolium</name>
    <dbReference type="NCBI Taxonomy" id="118510"/>
    <lineage>
        <taxon>Eukaryota</taxon>
        <taxon>Viridiplantae</taxon>
        <taxon>Streptophyta</taxon>
        <taxon>Embryophyta</taxon>
        <taxon>Tracheophyta</taxon>
        <taxon>Spermatophyta</taxon>
        <taxon>Magnoliopsida</taxon>
        <taxon>eudicotyledons</taxon>
        <taxon>Gunneridae</taxon>
        <taxon>Pentapetalae</taxon>
        <taxon>asterids</taxon>
        <taxon>campanulids</taxon>
        <taxon>Asterales</taxon>
        <taxon>Asteraceae</taxon>
        <taxon>Asteroideae</taxon>
        <taxon>Anthemideae</taxon>
        <taxon>Anthemidinae</taxon>
        <taxon>Tanacetum</taxon>
    </lineage>
</organism>
<evidence type="ECO:0000256" key="4">
    <source>
        <dbReference type="ARBA" id="ARBA00023134"/>
    </source>
</evidence>
<evidence type="ECO:0000313" key="8">
    <source>
        <dbReference type="EMBL" id="GEU60896.1"/>
    </source>
</evidence>
<keyword evidence="2" id="KW-0378">Hydrolase</keyword>
<dbReference type="AlphaFoldDB" id="A0A6L2LGF6"/>
<dbReference type="GO" id="GO:0016320">
    <property type="term" value="P:endoplasmic reticulum membrane fusion"/>
    <property type="evidence" value="ECO:0007669"/>
    <property type="project" value="TreeGrafter"/>
</dbReference>
<evidence type="ECO:0000256" key="5">
    <source>
        <dbReference type="ARBA" id="ARBA00023136"/>
    </source>
</evidence>